<dbReference type="Proteomes" id="UP000626092">
    <property type="component" value="Unassembled WGS sequence"/>
</dbReference>
<dbReference type="EMBL" id="WJXA01000005">
    <property type="protein sequence ID" value="KAF7142318.1"/>
    <property type="molecule type" value="Genomic_DNA"/>
</dbReference>
<dbReference type="InterPro" id="IPR038595">
    <property type="entry name" value="LOR_sf"/>
</dbReference>
<organism evidence="2 3">
    <name type="scientific">Rhododendron simsii</name>
    <name type="common">Sims's rhododendron</name>
    <dbReference type="NCBI Taxonomy" id="118357"/>
    <lineage>
        <taxon>Eukaryota</taxon>
        <taxon>Viridiplantae</taxon>
        <taxon>Streptophyta</taxon>
        <taxon>Embryophyta</taxon>
        <taxon>Tracheophyta</taxon>
        <taxon>Spermatophyta</taxon>
        <taxon>Magnoliopsida</taxon>
        <taxon>eudicotyledons</taxon>
        <taxon>Gunneridae</taxon>
        <taxon>Pentapetalae</taxon>
        <taxon>asterids</taxon>
        <taxon>Ericales</taxon>
        <taxon>Ericaceae</taxon>
        <taxon>Ericoideae</taxon>
        <taxon>Rhodoreae</taxon>
        <taxon>Rhododendron</taxon>
    </lineage>
</organism>
<name>A0A834GUZ4_RHOSS</name>
<dbReference type="InterPro" id="IPR025659">
    <property type="entry name" value="Tubby-like_C"/>
</dbReference>
<dbReference type="PANTHER" id="PTHR31087:SF58">
    <property type="entry name" value="OS07G0230700 PROTEIN"/>
    <property type="match status" value="1"/>
</dbReference>
<comment type="caution">
    <text evidence="2">The sequence shown here is derived from an EMBL/GenBank/DDBJ whole genome shotgun (WGS) entry which is preliminary data.</text>
</comment>
<accession>A0A834GUZ4</accession>
<evidence type="ECO:0000256" key="1">
    <source>
        <dbReference type="ARBA" id="ARBA00005437"/>
    </source>
</evidence>
<dbReference type="PANTHER" id="PTHR31087">
    <property type="match status" value="1"/>
</dbReference>
<proteinExistence type="inferred from homology"/>
<reference evidence="2" key="1">
    <citation type="submission" date="2019-11" db="EMBL/GenBank/DDBJ databases">
        <authorList>
            <person name="Liu Y."/>
            <person name="Hou J."/>
            <person name="Li T.-Q."/>
            <person name="Guan C.-H."/>
            <person name="Wu X."/>
            <person name="Wu H.-Z."/>
            <person name="Ling F."/>
            <person name="Zhang R."/>
            <person name="Shi X.-G."/>
            <person name="Ren J.-P."/>
            <person name="Chen E.-F."/>
            <person name="Sun J.-M."/>
        </authorList>
    </citation>
    <scope>NUCLEOTIDE SEQUENCE</scope>
    <source>
        <strain evidence="2">Adult_tree_wgs_1</strain>
        <tissue evidence="2">Leaves</tissue>
    </source>
</reference>
<dbReference type="Pfam" id="PF04525">
    <property type="entry name" value="LOR"/>
    <property type="match status" value="1"/>
</dbReference>
<dbReference type="AlphaFoldDB" id="A0A834GUZ4"/>
<evidence type="ECO:0000313" key="2">
    <source>
        <dbReference type="EMBL" id="KAF7142318.1"/>
    </source>
</evidence>
<evidence type="ECO:0000313" key="3">
    <source>
        <dbReference type="Proteomes" id="UP000626092"/>
    </source>
</evidence>
<dbReference type="SUPFAM" id="SSF54518">
    <property type="entry name" value="Tubby C-terminal domain-like"/>
    <property type="match status" value="1"/>
</dbReference>
<comment type="similarity">
    <text evidence="1">Belongs to the LOR family.</text>
</comment>
<dbReference type="OrthoDB" id="97518at2759"/>
<protein>
    <submittedName>
        <fullName evidence="2">Uncharacterized protein</fullName>
    </submittedName>
</protein>
<sequence length="99" mass="10874">MPRSRYRPPSGNPAAIVSPQFCAPYSVDLTILGHRRTLLDAAGNPILTLQRKMHKKLSVQGLVLGKDNFAVTVFPNVDYAFIVALVVVLEEINNEDVKG</sequence>
<dbReference type="Gene3D" id="2.40.160.200">
    <property type="entry name" value="LURP1-related"/>
    <property type="match status" value="1"/>
</dbReference>
<dbReference type="InterPro" id="IPR007612">
    <property type="entry name" value="LOR"/>
</dbReference>
<keyword evidence="3" id="KW-1185">Reference proteome</keyword>
<gene>
    <name evidence="2" type="ORF">RHSIM_Rhsim05G0227700</name>
</gene>